<evidence type="ECO:0000313" key="5">
    <source>
        <dbReference type="Proteomes" id="UP001652620"/>
    </source>
</evidence>
<dbReference type="RefSeq" id="XP_011205291.2">
    <property type="nucleotide sequence ID" value="XM_011206989.4"/>
</dbReference>
<reference evidence="6" key="2">
    <citation type="submission" date="2025-05" db="UniProtKB">
        <authorList>
            <consortium name="RefSeq"/>
        </authorList>
    </citation>
    <scope>IDENTIFICATION</scope>
    <source>
        <tissue evidence="6">Adult</tissue>
    </source>
</reference>
<evidence type="ECO:0000256" key="2">
    <source>
        <dbReference type="SAM" id="MobiDB-lite"/>
    </source>
</evidence>
<accession>A0A034W514</accession>
<accession>A0A6I9VN70</accession>
<dbReference type="Pfam" id="PF03097">
    <property type="entry name" value="BRO1"/>
    <property type="match status" value="1"/>
</dbReference>
<reference evidence="4" key="1">
    <citation type="journal article" date="2014" name="BMC Genomics">
        <title>Characterizing the developmental transcriptome of the oriental fruit fly, Bactrocera dorsalis (Diptera: Tephritidae) through comparative genomic analysis with Drosophila melanogaster utilizing modENCODE datasets.</title>
        <authorList>
            <person name="Geib S.M."/>
            <person name="Calla B."/>
            <person name="Hall B."/>
            <person name="Hou S."/>
            <person name="Manoukis N.C."/>
        </authorList>
    </citation>
    <scope>NUCLEOTIDE SEQUENCE</scope>
    <source>
        <strain evidence="4">Punador</strain>
    </source>
</reference>
<dbReference type="GO" id="GO:0005768">
    <property type="term" value="C:endosome"/>
    <property type="evidence" value="ECO:0007669"/>
    <property type="project" value="TreeGrafter"/>
</dbReference>
<dbReference type="Proteomes" id="UP001652620">
    <property type="component" value="Unplaced"/>
</dbReference>
<dbReference type="InterPro" id="IPR004328">
    <property type="entry name" value="BRO1_dom"/>
</dbReference>
<dbReference type="EMBL" id="GAKP01009550">
    <property type="protein sequence ID" value="JAC49402.1"/>
    <property type="molecule type" value="Transcribed_RNA"/>
</dbReference>
<dbReference type="Gene3D" id="1.25.40.280">
    <property type="entry name" value="alix/aip1 like domains"/>
    <property type="match status" value="1"/>
</dbReference>
<organism evidence="4">
    <name type="scientific">Bactrocera dorsalis</name>
    <name type="common">Oriental fruit fly</name>
    <name type="synonym">Dacus dorsalis</name>
    <dbReference type="NCBI Taxonomy" id="27457"/>
    <lineage>
        <taxon>Eukaryota</taxon>
        <taxon>Metazoa</taxon>
        <taxon>Ecdysozoa</taxon>
        <taxon>Arthropoda</taxon>
        <taxon>Hexapoda</taxon>
        <taxon>Insecta</taxon>
        <taxon>Pterygota</taxon>
        <taxon>Neoptera</taxon>
        <taxon>Endopterygota</taxon>
        <taxon>Diptera</taxon>
        <taxon>Brachycera</taxon>
        <taxon>Muscomorpha</taxon>
        <taxon>Tephritoidea</taxon>
        <taxon>Tephritidae</taxon>
        <taxon>Bactrocera</taxon>
        <taxon>Bactrocera</taxon>
    </lineage>
</organism>
<feature type="region of interest" description="Disordered" evidence="2">
    <location>
        <begin position="811"/>
        <end position="838"/>
    </location>
</feature>
<feature type="region of interest" description="Disordered" evidence="2">
    <location>
        <begin position="707"/>
        <end position="765"/>
    </location>
</feature>
<dbReference type="PROSITE" id="PS51180">
    <property type="entry name" value="BRO1"/>
    <property type="match status" value="1"/>
</dbReference>
<dbReference type="SMART" id="SM01041">
    <property type="entry name" value="BRO1"/>
    <property type="match status" value="1"/>
</dbReference>
<feature type="coiled-coil region" evidence="1">
    <location>
        <begin position="447"/>
        <end position="474"/>
    </location>
</feature>
<dbReference type="AlphaFoldDB" id="A0A034W514"/>
<keyword evidence="1" id="KW-0175">Coiled coil</keyword>
<evidence type="ECO:0000313" key="6">
    <source>
        <dbReference type="RefSeq" id="XP_011205291.2"/>
    </source>
</evidence>
<dbReference type="OMA" id="VSHAEEM"/>
<dbReference type="OrthoDB" id="2141925at2759"/>
<dbReference type="Gene3D" id="1.20.120.560">
    <property type="entry name" value="alix/aip1 in complex with the ypdl late domain"/>
    <property type="match status" value="1"/>
</dbReference>
<evidence type="ECO:0000313" key="4">
    <source>
        <dbReference type="EMBL" id="JAC49402.1"/>
    </source>
</evidence>
<sequence length="838" mass="93304">MSRILAVPPKKPAEVDIIKPLNNLIQSTYSGASTEEKAKYSEAVNEFSKQRNTAIWKFFEKYESSLEVVYAYYDQICSLETKIPVNELQIPFKWKDAFDKGSIFGGRISLTHTSLLYEKVCVLFNIASLQSNVAAAQALDSDEGLKLALKLLQQSAGIFQYLKSATPAAIPSEPTPDLSQDTLICLQALMVAQAQEVFILKAIKDNMKDQIIAKLCCQCEEFYADVLRAMQKESVRNIWEKEWIPAIAGKQAGFHALTHLYQSLACRAAKRIGEEIARLRSAVELFKAAQTRSGNTTYLDEYFSRARRNLEESTKDNEFIYNEMIPDVNSLPSPGKAQLAKALPMTSPLAVNFKDIFSELVPVELHRALTASDMRKNEIVNGEIMKLREATQTLNGVLASLNLPAAIETTDAGSGLPPSLREKAIDVRNKGGIESINTYLKELPELLQRNREILDETERLLDEERDSDNQLRNQFKQKWTRIPSDKLTEMFRTNAKKYREVITNAIEADKIVRQKFETNQKGIELLSMAPEQIQEAMPASGGSVDQNCSSVQRLKSLMEAVETIKAERDSIELELKSASFNMKDEFLSALQKDGAIDEPAISLSRIGQVLNPLQSQVKESVERQTTLISDIQQAHEQFASETGSCGSSRDKLYQELATAYDSFIELLGNLKEGTKFYNDLTELLVVFQNKISDFCFARKTEKEELLKDLTTESSRPAIGPTPTLPSHYSSTSGNDVSPSSSTSSVPDAPAHSAGNVPYPHQMQGMPMPYGATPNVPYPTYVPPPMPQGFNPYATLPYPGTPYQYSGFPQGPQPGHYGTYPGSFAHQQGGYPNQKPPGW</sequence>
<dbReference type="CDD" id="cd09240">
    <property type="entry name" value="BRO1_Alix"/>
    <property type="match status" value="1"/>
</dbReference>
<dbReference type="FunFam" id="1.25.40.280:FF:000001">
    <property type="entry name" value="programmed cell death 6-interacting protein-like isoform X1"/>
    <property type="match status" value="1"/>
</dbReference>
<dbReference type="InterPro" id="IPR025304">
    <property type="entry name" value="ALIX_V_dom"/>
</dbReference>
<dbReference type="Gene3D" id="1.20.140.50">
    <property type="entry name" value="alix/aip1 like domains"/>
    <property type="match status" value="1"/>
</dbReference>
<dbReference type="PANTHER" id="PTHR23030">
    <property type="entry name" value="PCD6 INTERACTING PROTEIN-RELATED"/>
    <property type="match status" value="1"/>
</dbReference>
<dbReference type="Pfam" id="PF13949">
    <property type="entry name" value="ALIX_LYPXL_bnd"/>
    <property type="match status" value="1"/>
</dbReference>
<evidence type="ECO:0000256" key="1">
    <source>
        <dbReference type="SAM" id="Coils"/>
    </source>
</evidence>
<name>A0A034W514_BACDO</name>
<dbReference type="GO" id="GO:0000281">
    <property type="term" value="P:mitotic cytokinesis"/>
    <property type="evidence" value="ECO:0007669"/>
    <property type="project" value="TreeGrafter"/>
</dbReference>
<gene>
    <name evidence="4" type="primary">PDC6I</name>
    <name evidence="6" type="synonym">LOC105227574</name>
</gene>
<feature type="domain" description="BRO1" evidence="3">
    <location>
        <begin position="3"/>
        <end position="398"/>
    </location>
</feature>
<dbReference type="CDD" id="cd09235">
    <property type="entry name" value="V_Alix"/>
    <property type="match status" value="1"/>
</dbReference>
<dbReference type="InterPro" id="IPR038499">
    <property type="entry name" value="BRO1_sf"/>
</dbReference>
<feature type="compositionally biased region" description="Low complexity" evidence="2">
    <location>
        <begin position="729"/>
        <end position="747"/>
    </location>
</feature>
<dbReference type="PANTHER" id="PTHR23030:SF39">
    <property type="entry name" value="PROGRAMMED CELL DEATH 6-INTERACTING PROTEIN"/>
    <property type="match status" value="1"/>
</dbReference>
<protein>
    <submittedName>
        <fullName evidence="4 6">Programmed cell death 6-interacting protein</fullName>
    </submittedName>
</protein>
<dbReference type="KEGG" id="bdr:105227574"/>
<keyword evidence="5" id="KW-1185">Reference proteome</keyword>
<evidence type="ECO:0000259" key="3">
    <source>
        <dbReference type="PROSITE" id="PS51180"/>
    </source>
</evidence>
<proteinExistence type="predicted"/>